<dbReference type="Proteomes" id="UP000265520">
    <property type="component" value="Unassembled WGS sequence"/>
</dbReference>
<organism evidence="1 2">
    <name type="scientific">Trifolium medium</name>
    <dbReference type="NCBI Taxonomy" id="97028"/>
    <lineage>
        <taxon>Eukaryota</taxon>
        <taxon>Viridiplantae</taxon>
        <taxon>Streptophyta</taxon>
        <taxon>Embryophyta</taxon>
        <taxon>Tracheophyta</taxon>
        <taxon>Spermatophyta</taxon>
        <taxon>Magnoliopsida</taxon>
        <taxon>eudicotyledons</taxon>
        <taxon>Gunneridae</taxon>
        <taxon>Pentapetalae</taxon>
        <taxon>rosids</taxon>
        <taxon>fabids</taxon>
        <taxon>Fabales</taxon>
        <taxon>Fabaceae</taxon>
        <taxon>Papilionoideae</taxon>
        <taxon>50 kb inversion clade</taxon>
        <taxon>NPAAA clade</taxon>
        <taxon>Hologalegina</taxon>
        <taxon>IRL clade</taxon>
        <taxon>Trifolieae</taxon>
        <taxon>Trifolium</taxon>
    </lineage>
</organism>
<reference evidence="1 2" key="1">
    <citation type="journal article" date="2018" name="Front. Plant Sci.">
        <title>Red Clover (Trifolium pratense) and Zigzag Clover (T. medium) - A Picture of Genomic Similarities and Differences.</title>
        <authorList>
            <person name="Dluhosova J."/>
            <person name="Istvanek J."/>
            <person name="Nedelnik J."/>
            <person name="Repkova J."/>
        </authorList>
    </citation>
    <scope>NUCLEOTIDE SEQUENCE [LARGE SCALE GENOMIC DNA]</scope>
    <source>
        <strain evidence="2">cv. 10/8</strain>
        <tissue evidence="1">Leaf</tissue>
    </source>
</reference>
<dbReference type="EMBL" id="LXQA010323314">
    <property type="protein sequence ID" value="MCI43893.1"/>
    <property type="molecule type" value="Genomic_DNA"/>
</dbReference>
<evidence type="ECO:0000313" key="2">
    <source>
        <dbReference type="Proteomes" id="UP000265520"/>
    </source>
</evidence>
<comment type="caution">
    <text evidence="1">The sequence shown here is derived from an EMBL/GenBank/DDBJ whole genome shotgun (WGS) entry which is preliminary data.</text>
</comment>
<sequence length="50" mass="5429">MAESSRHRGQWAKAGELLATSRPTMLGEILACAQELCPAKVMQNRAFVAV</sequence>
<name>A0A392S4Q8_9FABA</name>
<evidence type="ECO:0000313" key="1">
    <source>
        <dbReference type="EMBL" id="MCI43893.1"/>
    </source>
</evidence>
<dbReference type="AlphaFoldDB" id="A0A392S4Q8"/>
<proteinExistence type="predicted"/>
<protein>
    <submittedName>
        <fullName evidence="1">Uncharacterized protein</fullName>
    </submittedName>
</protein>
<keyword evidence="2" id="KW-1185">Reference proteome</keyword>
<accession>A0A392S4Q8</accession>